<dbReference type="VEuPathDB" id="FungiDB:MMYC01_205689"/>
<dbReference type="GO" id="GO:0006673">
    <property type="term" value="P:inositol phosphoceramide metabolic process"/>
    <property type="evidence" value="ECO:0007669"/>
    <property type="project" value="InterPro"/>
</dbReference>
<dbReference type="OrthoDB" id="9989112at2759"/>
<dbReference type="GO" id="GO:0070916">
    <property type="term" value="C:inositol phosphoceramide synthase complex"/>
    <property type="evidence" value="ECO:0007669"/>
    <property type="project" value="TreeGrafter"/>
</dbReference>
<dbReference type="GO" id="GO:0070917">
    <property type="term" value="F:inositol phosphoceramide synthase regulator activity"/>
    <property type="evidence" value="ECO:0007669"/>
    <property type="project" value="InterPro"/>
</dbReference>
<dbReference type="Proteomes" id="UP000078237">
    <property type="component" value="Unassembled WGS sequence"/>
</dbReference>
<proteinExistence type="predicted"/>
<sequence length="284" mass="30726">MVASNMSPSRASWLRLPRPKVSTVPWPPGKFGVADRALRQSFLGLMSLQTGTELISLALVFNKATGLYGVLTLLTGYSLSALQVSAYLGSVFVLAVLALCIPHIRTQSPLHNLALAWVYALDTVTSAAYTAAFGTSWYRTVIQEPSGPAGAEEAAGSPNNGAVQRDASQTAEIKAAGDLQDVAASMVLVVAFTLIRVYFSLVIMSFARMTLLRFVDERMGETEQDDAAGETRSPFAVGAPLGDGWRGKLGRCMVLVGRGYWLGGRREDEEWARHVNSKIRNSRR</sequence>
<evidence type="ECO:0000313" key="3">
    <source>
        <dbReference type="EMBL" id="KXX78643.1"/>
    </source>
</evidence>
<dbReference type="PANTHER" id="PTHR28077">
    <property type="entry name" value="INOSITOL PHOSPHORYLCERAMIDE SYNTHASE REGULATORY SUBUNIT KEI1"/>
    <property type="match status" value="1"/>
</dbReference>
<keyword evidence="2" id="KW-1133">Transmembrane helix</keyword>
<keyword evidence="2" id="KW-0472">Membrane</keyword>
<keyword evidence="4" id="KW-1185">Reference proteome</keyword>
<feature type="region of interest" description="Disordered" evidence="1">
    <location>
        <begin position="148"/>
        <end position="167"/>
    </location>
</feature>
<feature type="transmembrane region" description="Helical" evidence="2">
    <location>
        <begin position="182"/>
        <end position="204"/>
    </location>
</feature>
<dbReference type="Pfam" id="PF08552">
    <property type="entry name" value="Kei1"/>
    <property type="match status" value="1"/>
</dbReference>
<organism evidence="3 4">
    <name type="scientific">Madurella mycetomatis</name>
    <dbReference type="NCBI Taxonomy" id="100816"/>
    <lineage>
        <taxon>Eukaryota</taxon>
        <taxon>Fungi</taxon>
        <taxon>Dikarya</taxon>
        <taxon>Ascomycota</taxon>
        <taxon>Pezizomycotina</taxon>
        <taxon>Sordariomycetes</taxon>
        <taxon>Sordariomycetidae</taxon>
        <taxon>Sordariales</taxon>
        <taxon>Sordariales incertae sedis</taxon>
        <taxon>Madurella</taxon>
    </lineage>
</organism>
<dbReference type="STRING" id="100816.A0A175W4T0"/>
<evidence type="ECO:0000256" key="2">
    <source>
        <dbReference type="SAM" id="Phobius"/>
    </source>
</evidence>
<dbReference type="InterPro" id="IPR013862">
    <property type="entry name" value="Kei1"/>
</dbReference>
<protein>
    <submittedName>
        <fullName evidence="3">Inositol phoshorylceramide synthase regulatory subunit kei1</fullName>
    </submittedName>
</protein>
<dbReference type="PANTHER" id="PTHR28077:SF1">
    <property type="entry name" value="INOSITOL PHOSPHORYLCERAMIDE SYNTHASE REGULATORY SUBUNIT KEI1"/>
    <property type="match status" value="1"/>
</dbReference>
<feature type="transmembrane region" description="Helical" evidence="2">
    <location>
        <begin position="113"/>
        <end position="138"/>
    </location>
</feature>
<evidence type="ECO:0000313" key="4">
    <source>
        <dbReference type="Proteomes" id="UP000078237"/>
    </source>
</evidence>
<gene>
    <name evidence="3" type="ORF">MMYC01_205689</name>
</gene>
<feature type="compositionally biased region" description="Low complexity" evidence="1">
    <location>
        <begin position="148"/>
        <end position="162"/>
    </location>
</feature>
<dbReference type="GO" id="GO:0000139">
    <property type="term" value="C:Golgi membrane"/>
    <property type="evidence" value="ECO:0007669"/>
    <property type="project" value="TreeGrafter"/>
</dbReference>
<keyword evidence="2" id="KW-0812">Transmembrane</keyword>
<name>A0A175W4T0_9PEZI</name>
<evidence type="ECO:0000256" key="1">
    <source>
        <dbReference type="SAM" id="MobiDB-lite"/>
    </source>
</evidence>
<dbReference type="AlphaFoldDB" id="A0A175W4T0"/>
<comment type="caution">
    <text evidence="3">The sequence shown here is derived from an EMBL/GenBank/DDBJ whole genome shotgun (WGS) entry which is preliminary data.</text>
</comment>
<reference evidence="3 4" key="1">
    <citation type="journal article" date="2016" name="Genome Announc.">
        <title>Genome Sequence of Madurella mycetomatis mm55, Isolated from a Human Mycetoma Case in Sudan.</title>
        <authorList>
            <person name="Smit S."/>
            <person name="Derks M.F."/>
            <person name="Bervoets S."/>
            <person name="Fahal A."/>
            <person name="van Leeuwen W."/>
            <person name="van Belkum A."/>
            <person name="van de Sande W.W."/>
        </authorList>
    </citation>
    <scope>NUCLEOTIDE SEQUENCE [LARGE SCALE GENOMIC DNA]</scope>
    <source>
        <strain evidence="4">mm55</strain>
    </source>
</reference>
<feature type="transmembrane region" description="Helical" evidence="2">
    <location>
        <begin position="81"/>
        <end position="101"/>
    </location>
</feature>
<accession>A0A175W4T0</accession>
<dbReference type="EMBL" id="LCTW02000113">
    <property type="protein sequence ID" value="KXX78643.1"/>
    <property type="molecule type" value="Genomic_DNA"/>
</dbReference>